<dbReference type="AlphaFoldDB" id="A0A3S1DMU4"/>
<protein>
    <submittedName>
        <fullName evidence="2">Uncharacterized protein</fullName>
    </submittedName>
</protein>
<evidence type="ECO:0000256" key="1">
    <source>
        <dbReference type="SAM" id="MobiDB-lite"/>
    </source>
</evidence>
<organism evidence="2 3">
    <name type="scientific">Paenibacillus anaericanus</name>
    <dbReference type="NCBI Taxonomy" id="170367"/>
    <lineage>
        <taxon>Bacteria</taxon>
        <taxon>Bacillati</taxon>
        <taxon>Bacillota</taxon>
        <taxon>Bacilli</taxon>
        <taxon>Bacillales</taxon>
        <taxon>Paenibacillaceae</taxon>
        <taxon>Paenibacillus</taxon>
    </lineage>
</organism>
<proteinExistence type="predicted"/>
<feature type="compositionally biased region" description="Pro residues" evidence="1">
    <location>
        <begin position="28"/>
        <end position="40"/>
    </location>
</feature>
<evidence type="ECO:0000313" key="2">
    <source>
        <dbReference type="EMBL" id="RUT48087.1"/>
    </source>
</evidence>
<sequence length="311" mass="34997">MRKICFVIILFLIFLVGCTNEKVKPIPSSTPTPTPTPIPVPDKENNQPQVEQDPVEQVKPAIDTSKLGKVFGFSGVKGQQILVTGLGMGQEDVMLPLNKAIGANGEVVPIKYLEWQEGNEELNNGRDLSINMANMPGYLFTVEEGSVQEDQTYYLINDAQFDTGALLAIQVKNELVSDEQLLSQLQAIHDRKIEQAWTLAEIEDTDELYLVHFETVGEEHLFSLVLKRGDKFIVKDYPETQKETTSVWRVDDGGEISADNFSMMFAVNTSDGILLSLNWWGFEGVNSIFLLEQDQILKELETRYGRYTFPI</sequence>
<dbReference type="Proteomes" id="UP000279446">
    <property type="component" value="Unassembled WGS sequence"/>
</dbReference>
<dbReference type="PROSITE" id="PS51257">
    <property type="entry name" value="PROKAR_LIPOPROTEIN"/>
    <property type="match status" value="1"/>
</dbReference>
<dbReference type="RefSeq" id="WP_127190505.1">
    <property type="nucleotide sequence ID" value="NZ_RZNY01000002.1"/>
</dbReference>
<dbReference type="EMBL" id="RZNY01000002">
    <property type="protein sequence ID" value="RUT48087.1"/>
    <property type="molecule type" value="Genomic_DNA"/>
</dbReference>
<feature type="region of interest" description="Disordered" evidence="1">
    <location>
        <begin position="24"/>
        <end position="52"/>
    </location>
</feature>
<gene>
    <name evidence="2" type="ORF">EJP82_02800</name>
</gene>
<dbReference type="OrthoDB" id="2661942at2"/>
<evidence type="ECO:0000313" key="3">
    <source>
        <dbReference type="Proteomes" id="UP000279446"/>
    </source>
</evidence>
<reference evidence="2 3" key="1">
    <citation type="submission" date="2018-12" db="EMBL/GenBank/DDBJ databases">
        <authorList>
            <person name="Sun L."/>
            <person name="Chen Z."/>
        </authorList>
    </citation>
    <scope>NUCLEOTIDE SEQUENCE [LARGE SCALE GENOMIC DNA]</scope>
    <source>
        <strain evidence="2 3">DSM 15890</strain>
    </source>
</reference>
<name>A0A3S1DMU4_9BACL</name>
<accession>A0A3S1DMU4</accession>
<comment type="caution">
    <text evidence="2">The sequence shown here is derived from an EMBL/GenBank/DDBJ whole genome shotgun (WGS) entry which is preliminary data.</text>
</comment>
<keyword evidence="3" id="KW-1185">Reference proteome</keyword>